<feature type="domain" description="Glycosyltransferase family 28 N-terminal" evidence="2">
    <location>
        <begin position="62"/>
        <end position="171"/>
    </location>
</feature>
<dbReference type="InterPro" id="IPR004276">
    <property type="entry name" value="GlycoTrans_28_N"/>
</dbReference>
<evidence type="ECO:0000313" key="4">
    <source>
        <dbReference type="Proteomes" id="UP001157126"/>
    </source>
</evidence>
<evidence type="ECO:0000256" key="1">
    <source>
        <dbReference type="SAM" id="MobiDB-lite"/>
    </source>
</evidence>
<evidence type="ECO:0000313" key="3">
    <source>
        <dbReference type="EMBL" id="GMA38127.1"/>
    </source>
</evidence>
<organism evidence="3 4">
    <name type="scientific">Mobilicoccus caccae</name>
    <dbReference type="NCBI Taxonomy" id="1859295"/>
    <lineage>
        <taxon>Bacteria</taxon>
        <taxon>Bacillati</taxon>
        <taxon>Actinomycetota</taxon>
        <taxon>Actinomycetes</taxon>
        <taxon>Micrococcales</taxon>
        <taxon>Dermatophilaceae</taxon>
        <taxon>Mobilicoccus</taxon>
    </lineage>
</organism>
<reference evidence="4" key="1">
    <citation type="journal article" date="2019" name="Int. J. Syst. Evol. Microbiol.">
        <title>The Global Catalogue of Microorganisms (GCM) 10K type strain sequencing project: providing services to taxonomists for standard genome sequencing and annotation.</title>
        <authorList>
            <consortium name="The Broad Institute Genomics Platform"/>
            <consortium name="The Broad Institute Genome Sequencing Center for Infectious Disease"/>
            <person name="Wu L."/>
            <person name="Ma J."/>
        </authorList>
    </citation>
    <scope>NUCLEOTIDE SEQUENCE [LARGE SCALE GENOMIC DNA]</scope>
    <source>
        <strain evidence="4">NBRC 113072</strain>
    </source>
</reference>
<feature type="region of interest" description="Disordered" evidence="1">
    <location>
        <begin position="27"/>
        <end position="58"/>
    </location>
</feature>
<accession>A0ABQ6IJM6</accession>
<gene>
    <name evidence="3" type="ORF">GCM10025883_01720</name>
</gene>
<evidence type="ECO:0000259" key="2">
    <source>
        <dbReference type="Pfam" id="PF03033"/>
    </source>
</evidence>
<dbReference type="Proteomes" id="UP001157126">
    <property type="component" value="Unassembled WGS sequence"/>
</dbReference>
<protein>
    <recommendedName>
        <fullName evidence="2">Glycosyltransferase family 28 N-terminal domain-containing protein</fullName>
    </recommendedName>
</protein>
<comment type="caution">
    <text evidence="3">The sequence shown here is derived from an EMBL/GenBank/DDBJ whole genome shotgun (WGS) entry which is preliminary data.</text>
</comment>
<dbReference type="EMBL" id="BSUO01000001">
    <property type="protein sequence ID" value="GMA38127.1"/>
    <property type="molecule type" value="Genomic_DNA"/>
</dbReference>
<proteinExistence type="predicted"/>
<sequence>MLPRRMCGSVMMTAGEAKVREESRVPAAARWGQARTTANRARPEPYRTGENVSGKDGGMRLVIAGSGSQGDTRPYLALAEGMRARGHDAVVCLDRTGRDAADALGLDFRELGGDFRTHLDGGRGMRALEKADGGLSGLMLFRDVAREHSQQWITTIAAAAHDHRADVVLGSGLAIFAALTAAEITGSRPAVAGAFPLSPTRSSPPP</sequence>
<dbReference type="SUPFAM" id="SSF53756">
    <property type="entry name" value="UDP-Glycosyltransferase/glycogen phosphorylase"/>
    <property type="match status" value="1"/>
</dbReference>
<dbReference type="Pfam" id="PF03033">
    <property type="entry name" value="Glyco_transf_28"/>
    <property type="match status" value="1"/>
</dbReference>
<dbReference type="Gene3D" id="3.40.50.2000">
    <property type="entry name" value="Glycogen Phosphorylase B"/>
    <property type="match status" value="1"/>
</dbReference>
<keyword evidence="4" id="KW-1185">Reference proteome</keyword>
<name>A0ABQ6IJM6_9MICO</name>